<protein>
    <submittedName>
        <fullName evidence="1">Uncharacterized protein</fullName>
    </submittedName>
</protein>
<name>A0ACB8E1I4_DERSI</name>
<organism evidence="1 2">
    <name type="scientific">Dermacentor silvarum</name>
    <name type="common">Tick</name>
    <dbReference type="NCBI Taxonomy" id="543639"/>
    <lineage>
        <taxon>Eukaryota</taxon>
        <taxon>Metazoa</taxon>
        <taxon>Ecdysozoa</taxon>
        <taxon>Arthropoda</taxon>
        <taxon>Chelicerata</taxon>
        <taxon>Arachnida</taxon>
        <taxon>Acari</taxon>
        <taxon>Parasitiformes</taxon>
        <taxon>Ixodida</taxon>
        <taxon>Ixodoidea</taxon>
        <taxon>Ixodidae</taxon>
        <taxon>Rhipicephalinae</taxon>
        <taxon>Dermacentor</taxon>
    </lineage>
</organism>
<evidence type="ECO:0000313" key="2">
    <source>
        <dbReference type="Proteomes" id="UP000821865"/>
    </source>
</evidence>
<reference evidence="1" key="1">
    <citation type="submission" date="2020-05" db="EMBL/GenBank/DDBJ databases">
        <title>Large-scale comparative analyses of tick genomes elucidate their genetic diversity and vector capacities.</title>
        <authorList>
            <person name="Jia N."/>
            <person name="Wang J."/>
            <person name="Shi W."/>
            <person name="Du L."/>
            <person name="Sun Y."/>
            <person name="Zhan W."/>
            <person name="Jiang J."/>
            <person name="Wang Q."/>
            <person name="Zhang B."/>
            <person name="Ji P."/>
            <person name="Sakyi L.B."/>
            <person name="Cui X."/>
            <person name="Yuan T."/>
            <person name="Jiang B."/>
            <person name="Yang W."/>
            <person name="Lam T.T.-Y."/>
            <person name="Chang Q."/>
            <person name="Ding S."/>
            <person name="Wang X."/>
            <person name="Zhu J."/>
            <person name="Ruan X."/>
            <person name="Zhao L."/>
            <person name="Wei J."/>
            <person name="Que T."/>
            <person name="Du C."/>
            <person name="Cheng J."/>
            <person name="Dai P."/>
            <person name="Han X."/>
            <person name="Huang E."/>
            <person name="Gao Y."/>
            <person name="Liu J."/>
            <person name="Shao H."/>
            <person name="Ye R."/>
            <person name="Li L."/>
            <person name="Wei W."/>
            <person name="Wang X."/>
            <person name="Wang C."/>
            <person name="Yang T."/>
            <person name="Huo Q."/>
            <person name="Li W."/>
            <person name="Guo W."/>
            <person name="Chen H."/>
            <person name="Zhou L."/>
            <person name="Ni X."/>
            <person name="Tian J."/>
            <person name="Zhou Y."/>
            <person name="Sheng Y."/>
            <person name="Liu T."/>
            <person name="Pan Y."/>
            <person name="Xia L."/>
            <person name="Li J."/>
            <person name="Zhao F."/>
            <person name="Cao W."/>
        </authorList>
    </citation>
    <scope>NUCLEOTIDE SEQUENCE</scope>
    <source>
        <strain evidence="1">Dsil-2018</strain>
    </source>
</reference>
<comment type="caution">
    <text evidence="1">The sequence shown here is derived from an EMBL/GenBank/DDBJ whole genome shotgun (WGS) entry which is preliminary data.</text>
</comment>
<evidence type="ECO:0000313" key="1">
    <source>
        <dbReference type="EMBL" id="KAH7980383.1"/>
    </source>
</evidence>
<gene>
    <name evidence="1" type="ORF">HPB49_015419</name>
</gene>
<dbReference type="EMBL" id="CM023470">
    <property type="protein sequence ID" value="KAH7980383.1"/>
    <property type="molecule type" value="Genomic_DNA"/>
</dbReference>
<proteinExistence type="predicted"/>
<sequence length="117" mass="12841">MPAPVSPPASLKSGWSEKRHSPLTSSTALGARDCTTLVSANIFMDDSIDTLAYGQTRSGKTYTIVTAYDPHVNPHEQVIIPRPMKHLFDGITACQQEARDQGNPPPDFKVNVQFMEL</sequence>
<accession>A0ACB8E1I4</accession>
<keyword evidence="2" id="KW-1185">Reference proteome</keyword>
<dbReference type="Proteomes" id="UP000821865">
    <property type="component" value="Chromosome 1"/>
</dbReference>